<gene>
    <name evidence="1" type="ORF">VTAP4600_B0533</name>
</gene>
<dbReference type="NCBIfam" id="TIGR03353">
    <property type="entry name" value="VI_chp_4"/>
    <property type="match status" value="1"/>
</dbReference>
<proteinExistence type="predicted"/>
<evidence type="ECO:0000313" key="1">
    <source>
        <dbReference type="EMBL" id="SON52144.1"/>
    </source>
</evidence>
<accession>A0A2N8ZJP9</accession>
<protein>
    <recommendedName>
        <fullName evidence="3">Type VI secretion system-associated protein</fullName>
    </recommendedName>
</protein>
<dbReference type="KEGG" id="vta:B0533"/>
<sequence>MDAFKKVVWQEGMFIAPQHFQQQDRYIQNSIRQNVETLAGFSPFYGITDFSINTDLLRVGKLSITHCSGVFPDGTYFDFKQEIVIDIPNGSIEKTVYLALPISLQGNNDYSDNEQDQSRYLTHTVNVFDTSTTENASVEIDVANLNISLKLEGDDTSGFTLIPVSKILESSESGDVILDRAFIPACIHYGASKFLTERLKEIHALVTNRGKNLLQRIEAGQGQKSPQSMMQDYMWLQTLNSWLPWLELSIANPKLQTHQLYIELKQFEAQILALKPALPEICKPLQHHNLYQSFSPLFSNLRNMLTLVQQDSVIEYYWDNSLFEKRRLLRTIIKDAANVSNRRFVLSVKSNLSNNELKELFPIAAKLSNNAKIVDIVRNALSGIAITPLPLAPVELKPLQGVAYFEIDSNDPHWKETLENREAIALHVDSRIAELELVLYALR</sequence>
<reference evidence="1 2" key="1">
    <citation type="submission" date="2017-10" db="EMBL/GenBank/DDBJ databases">
        <authorList>
            <person name="Banno H."/>
            <person name="Chua N.-H."/>
        </authorList>
    </citation>
    <scope>NUCLEOTIDE SEQUENCE [LARGE SCALE GENOMIC DNA]</scope>
    <source>
        <strain evidence="1">Vibrio tapetis CECT4600</strain>
    </source>
</reference>
<dbReference type="EMBL" id="LT960612">
    <property type="protein sequence ID" value="SON52144.1"/>
    <property type="molecule type" value="Genomic_DNA"/>
</dbReference>
<name>A0A2N8ZJP9_9VIBR</name>
<organism evidence="1 2">
    <name type="scientific">Vibrio tapetis subsp. tapetis</name>
    <dbReference type="NCBI Taxonomy" id="1671868"/>
    <lineage>
        <taxon>Bacteria</taxon>
        <taxon>Pseudomonadati</taxon>
        <taxon>Pseudomonadota</taxon>
        <taxon>Gammaproteobacteria</taxon>
        <taxon>Vibrionales</taxon>
        <taxon>Vibrionaceae</taxon>
        <taxon>Vibrio</taxon>
    </lineage>
</organism>
<dbReference type="InterPro" id="IPR010263">
    <property type="entry name" value="T6SS_TssK"/>
</dbReference>
<dbReference type="AlphaFoldDB" id="A0A2N8ZJP9"/>
<dbReference type="PANTHER" id="PTHR35566:SF1">
    <property type="entry name" value="TYPE VI SECRETION SYSTEM BASEPLATE COMPONENT TSSK1"/>
    <property type="match status" value="1"/>
</dbReference>
<keyword evidence="2" id="KW-1185">Reference proteome</keyword>
<dbReference type="Proteomes" id="UP000235828">
    <property type="component" value="Chromosome B"/>
</dbReference>
<evidence type="ECO:0000313" key="2">
    <source>
        <dbReference type="Proteomes" id="UP000235828"/>
    </source>
</evidence>
<dbReference type="RefSeq" id="WP_102524461.1">
    <property type="nucleotide sequence ID" value="NZ_LT960612.1"/>
</dbReference>
<evidence type="ECO:0008006" key="3">
    <source>
        <dbReference type="Google" id="ProtNLM"/>
    </source>
</evidence>
<dbReference type="PANTHER" id="PTHR35566">
    <property type="entry name" value="BLR3599 PROTEIN"/>
    <property type="match status" value="1"/>
</dbReference>
<dbReference type="Pfam" id="PF05936">
    <property type="entry name" value="T6SS_VasE"/>
    <property type="match status" value="1"/>
</dbReference>
<dbReference type="OrthoDB" id="9775333at2"/>